<reference evidence="17" key="3">
    <citation type="submission" date="2025-09" db="UniProtKB">
        <authorList>
            <consortium name="Ensembl"/>
        </authorList>
    </citation>
    <scope>IDENTIFICATION</scope>
</reference>
<dbReference type="AlphaFoldDB" id="A0A8C9R6Z4"/>
<gene>
    <name evidence="17" type="primary">GPC1</name>
</gene>
<evidence type="ECO:0000256" key="5">
    <source>
        <dbReference type="ARBA" id="ARBA00022475"/>
    </source>
</evidence>
<evidence type="ECO:0000256" key="12">
    <source>
        <dbReference type="ARBA" id="ARBA00023180"/>
    </source>
</evidence>
<dbReference type="GO" id="GO:0005886">
    <property type="term" value="C:plasma membrane"/>
    <property type="evidence" value="ECO:0007669"/>
    <property type="project" value="UniProtKB-SubCell"/>
</dbReference>
<keyword evidence="5" id="KW-1003">Cell membrane</keyword>
<keyword evidence="10 16" id="KW-0472">Membrane</keyword>
<sequence length="504" mass="56249">MVPEHFQQQAGEHLRVCPQGYTCCTSEMEEQLSNMSRQEVEKLVREAGRSLQTSLQNQYRSFDGYFLELLNRSEYSLLHSLRSTEGQHYAQNAHVFRDLYSDLRDHYRGNGVNLEEALNDLWARLLEQFLRASDPQRDMGDDFLECASKQADLLRPFGDAPRDLKLKAIRTFVVARSFRQGLLVSAEVVRKVSQVPLSPECNNAIMRLTYCPQCRGLVDIKPCTSYCRNVMKGCLANQADLDTEWGNLVDAMLQVAERFKGASGVEMFVLALSAHLSDAVLSMQENAEVFSSKVLQACGSPGETNVGSSLSEEIRAQGKVHVEDQATAGGRLEKLVMDTCRKLKDMQQYWTQLPNALCKVTAGAANEENCWNGVAQARYLPQVMGDGLANQINNPEVEIDITKPDMTVRQQIMQLKITTNRLKNAFDGNDVDFLDTSDDISGSGSGMCHGDLCHHDPRLSIPRTDQPNIFAYPAEKKGVRGSGNKTILCSVLLVLSLITVLLQR</sequence>
<evidence type="ECO:0000256" key="14">
    <source>
        <dbReference type="ARBA" id="ARBA00023288"/>
    </source>
</evidence>
<evidence type="ECO:0000256" key="15">
    <source>
        <dbReference type="RuleBase" id="RU003518"/>
    </source>
</evidence>
<evidence type="ECO:0000256" key="7">
    <source>
        <dbReference type="ARBA" id="ARBA00022622"/>
    </source>
</evidence>
<dbReference type="Ensembl" id="ENSSFOT00015010589.2">
    <property type="protein sequence ID" value="ENSSFOP00015010447.1"/>
    <property type="gene ID" value="ENSSFOG00015006788.2"/>
</dbReference>
<evidence type="ECO:0000313" key="17">
    <source>
        <dbReference type="Ensembl" id="ENSSFOP00015010447.1"/>
    </source>
</evidence>
<proteinExistence type="inferred from homology"/>
<evidence type="ECO:0000256" key="16">
    <source>
        <dbReference type="RuleBase" id="RU003519"/>
    </source>
</evidence>
<dbReference type="Pfam" id="PF01153">
    <property type="entry name" value="Glypican"/>
    <property type="match status" value="1"/>
</dbReference>
<reference evidence="17" key="2">
    <citation type="submission" date="2025-08" db="UniProtKB">
        <authorList>
            <consortium name="Ensembl"/>
        </authorList>
    </citation>
    <scope>IDENTIFICATION</scope>
</reference>
<keyword evidence="18" id="KW-1185">Reference proteome</keyword>
<evidence type="ECO:0000256" key="8">
    <source>
        <dbReference type="ARBA" id="ARBA00022729"/>
    </source>
</evidence>
<dbReference type="GO" id="GO:0045202">
    <property type="term" value="C:synapse"/>
    <property type="evidence" value="ECO:0007669"/>
    <property type="project" value="TreeGrafter"/>
</dbReference>
<keyword evidence="8" id="KW-0732">Signal</keyword>
<dbReference type="GO" id="GO:0040037">
    <property type="term" value="P:negative regulation of fibroblast growth factor receptor signaling pathway"/>
    <property type="evidence" value="ECO:0007669"/>
    <property type="project" value="TreeGrafter"/>
</dbReference>
<reference evidence="17 18" key="1">
    <citation type="submission" date="2019-04" db="EMBL/GenBank/DDBJ databases">
        <authorList>
            <consortium name="Wellcome Sanger Institute Data Sharing"/>
        </authorList>
    </citation>
    <scope>NUCLEOTIDE SEQUENCE [LARGE SCALE GENOMIC DNA]</scope>
</reference>
<evidence type="ECO:0000256" key="2">
    <source>
        <dbReference type="ARBA" id="ARBA00004609"/>
    </source>
</evidence>
<protein>
    <recommendedName>
        <fullName evidence="4">Glypican-1</fullName>
    </recommendedName>
</protein>
<evidence type="ECO:0000256" key="3">
    <source>
        <dbReference type="ARBA" id="ARBA00010260"/>
    </source>
</evidence>
<dbReference type="GO" id="GO:0009986">
    <property type="term" value="C:cell surface"/>
    <property type="evidence" value="ECO:0007669"/>
    <property type="project" value="TreeGrafter"/>
</dbReference>
<comment type="similarity">
    <text evidence="3 15">Belongs to the glypican family.</text>
</comment>
<dbReference type="OrthoDB" id="10010764at2759"/>
<comment type="subcellular location">
    <subcellularLocation>
        <location evidence="2 16">Cell membrane</location>
        <topology evidence="2 16">Lipid-anchor</topology>
        <topology evidence="2 16">GPI-anchor</topology>
    </subcellularLocation>
    <subcellularLocation>
        <location evidence="1">Secreted</location>
        <location evidence="1">Extracellular space</location>
    </subcellularLocation>
</comment>
<dbReference type="PANTHER" id="PTHR10822:SF8">
    <property type="entry name" value="GLYPICAN-1"/>
    <property type="match status" value="1"/>
</dbReference>
<keyword evidence="7 16" id="KW-0336">GPI-anchor</keyword>
<comment type="function">
    <text evidence="16">Cell surface proteoglycan.</text>
</comment>
<keyword evidence="11" id="KW-1015">Disulfide bond</keyword>
<evidence type="ECO:0000256" key="11">
    <source>
        <dbReference type="ARBA" id="ARBA00023157"/>
    </source>
</evidence>
<evidence type="ECO:0000256" key="13">
    <source>
        <dbReference type="ARBA" id="ARBA00023207"/>
    </source>
</evidence>
<keyword evidence="6" id="KW-0964">Secreted</keyword>
<evidence type="ECO:0000256" key="9">
    <source>
        <dbReference type="ARBA" id="ARBA00022974"/>
    </source>
</evidence>
<keyword evidence="14 16" id="KW-0449">Lipoprotein</keyword>
<name>A0A8C9R6Z4_SCLFO</name>
<organism evidence="17 18">
    <name type="scientific">Scleropages formosus</name>
    <name type="common">Asian bonytongue</name>
    <name type="synonym">Osteoglossum formosum</name>
    <dbReference type="NCBI Taxonomy" id="113540"/>
    <lineage>
        <taxon>Eukaryota</taxon>
        <taxon>Metazoa</taxon>
        <taxon>Chordata</taxon>
        <taxon>Craniata</taxon>
        <taxon>Vertebrata</taxon>
        <taxon>Euteleostomi</taxon>
        <taxon>Actinopterygii</taxon>
        <taxon>Neopterygii</taxon>
        <taxon>Teleostei</taxon>
        <taxon>Osteoglossocephala</taxon>
        <taxon>Osteoglossomorpha</taxon>
        <taxon>Osteoglossiformes</taxon>
        <taxon>Osteoglossidae</taxon>
        <taxon>Scleropages</taxon>
    </lineage>
</organism>
<dbReference type="PROSITE" id="PS01207">
    <property type="entry name" value="GLYPICAN"/>
    <property type="match status" value="1"/>
</dbReference>
<dbReference type="Proteomes" id="UP000694397">
    <property type="component" value="Chromosome 3"/>
</dbReference>
<dbReference type="GO" id="GO:0016477">
    <property type="term" value="P:cell migration"/>
    <property type="evidence" value="ECO:0007669"/>
    <property type="project" value="TreeGrafter"/>
</dbReference>
<evidence type="ECO:0000256" key="6">
    <source>
        <dbReference type="ARBA" id="ARBA00022525"/>
    </source>
</evidence>
<evidence type="ECO:0000256" key="4">
    <source>
        <dbReference type="ARBA" id="ARBA00014714"/>
    </source>
</evidence>
<keyword evidence="9 16" id="KW-0654">Proteoglycan</keyword>
<evidence type="ECO:0000256" key="1">
    <source>
        <dbReference type="ARBA" id="ARBA00004239"/>
    </source>
</evidence>
<evidence type="ECO:0000256" key="10">
    <source>
        <dbReference type="ARBA" id="ARBA00023136"/>
    </source>
</evidence>
<dbReference type="GO" id="GO:1905475">
    <property type="term" value="P:regulation of protein localization to membrane"/>
    <property type="evidence" value="ECO:0007669"/>
    <property type="project" value="TreeGrafter"/>
</dbReference>
<evidence type="ECO:0000313" key="18">
    <source>
        <dbReference type="Proteomes" id="UP000694397"/>
    </source>
</evidence>
<keyword evidence="13 16" id="KW-0357">Heparan sulfate</keyword>
<dbReference type="InterPro" id="IPR001863">
    <property type="entry name" value="Glypican"/>
</dbReference>
<dbReference type="GO" id="GO:0017134">
    <property type="term" value="F:fibroblast growth factor binding"/>
    <property type="evidence" value="ECO:0007669"/>
    <property type="project" value="TreeGrafter"/>
</dbReference>
<keyword evidence="12" id="KW-0325">Glycoprotein</keyword>
<dbReference type="PANTHER" id="PTHR10822">
    <property type="entry name" value="GLYPICAN"/>
    <property type="match status" value="1"/>
</dbReference>
<dbReference type="GO" id="GO:0005576">
    <property type="term" value="C:extracellular region"/>
    <property type="evidence" value="ECO:0007669"/>
    <property type="project" value="UniProtKB-SubCell"/>
</dbReference>
<accession>A0A8C9R6Z4</accession>
<dbReference type="GeneTree" id="ENSGT01050000244897"/>
<dbReference type="GO" id="GO:0098552">
    <property type="term" value="C:side of membrane"/>
    <property type="evidence" value="ECO:0007669"/>
    <property type="project" value="UniProtKB-KW"/>
</dbReference>
<dbReference type="InterPro" id="IPR019803">
    <property type="entry name" value="Glypican_CS"/>
</dbReference>